<keyword evidence="5" id="KW-1185">Reference proteome</keyword>
<evidence type="ECO:0000313" key="2">
    <source>
        <dbReference type="EMBL" id="QQZ58571.1"/>
    </source>
</evidence>
<accession>A0A974PH70</accession>
<dbReference type="KEGG" id="pson:JI735_15630"/>
<sequence>MVERKRYNKEFKEETVKYIQEQRKSMDEIALELNIPKGTLKDWMMKFRQFPNEPFVGSGKLRAQEQQIADLEQKNKDLEEEVAILKKAMHIFSKDRD</sequence>
<proteinExistence type="predicted"/>
<dbReference type="Gene3D" id="1.10.10.60">
    <property type="entry name" value="Homeodomain-like"/>
    <property type="match status" value="1"/>
</dbReference>
<evidence type="ECO:0000256" key="1">
    <source>
        <dbReference type="SAM" id="Coils"/>
    </source>
</evidence>
<feature type="coiled-coil region" evidence="1">
    <location>
        <begin position="61"/>
        <end position="95"/>
    </location>
</feature>
<evidence type="ECO:0000313" key="5">
    <source>
        <dbReference type="Proteomes" id="UP000595841"/>
    </source>
</evidence>
<evidence type="ECO:0000313" key="4">
    <source>
        <dbReference type="EMBL" id="QQZ63736.1"/>
    </source>
</evidence>
<reference evidence="4 5" key="1">
    <citation type="submission" date="2021-01" db="EMBL/GenBank/DDBJ databases">
        <title>Whole genome sequence of Paenibacillus sonchi LMG 24727 for comparative genomics.</title>
        <authorList>
            <person name="Lee G."/>
            <person name="Kim M.-J."/>
            <person name="Lim K."/>
            <person name="Shin J.-H."/>
        </authorList>
    </citation>
    <scope>NUCLEOTIDE SEQUENCE [LARGE SCALE GENOMIC DNA]</scope>
    <source>
        <strain evidence="4 5">LMG 24727</strain>
    </source>
</reference>
<name>A0A974PH70_9BACL</name>
<protein>
    <submittedName>
        <fullName evidence="4">Transposase</fullName>
    </submittedName>
</protein>
<dbReference type="GO" id="GO:0006313">
    <property type="term" value="P:DNA transposition"/>
    <property type="evidence" value="ECO:0007669"/>
    <property type="project" value="InterPro"/>
</dbReference>
<dbReference type="KEGG" id="pson:JI735_12220"/>
<dbReference type="EMBL" id="CP068595">
    <property type="protein sequence ID" value="QQZ63180.1"/>
    <property type="molecule type" value="Genomic_DNA"/>
</dbReference>
<dbReference type="Proteomes" id="UP000595841">
    <property type="component" value="Chromosome"/>
</dbReference>
<dbReference type="SUPFAM" id="SSF46689">
    <property type="entry name" value="Homeodomain-like"/>
    <property type="match status" value="1"/>
</dbReference>
<gene>
    <name evidence="3" type="ORF">JI735_12220</name>
    <name evidence="4" type="ORF">JI735_15630</name>
    <name evidence="2" type="ORF">JI735_17350</name>
</gene>
<dbReference type="InterPro" id="IPR002514">
    <property type="entry name" value="Transposase_8"/>
</dbReference>
<keyword evidence="1" id="KW-0175">Coiled coil</keyword>
<dbReference type="GO" id="GO:0004803">
    <property type="term" value="F:transposase activity"/>
    <property type="evidence" value="ECO:0007669"/>
    <property type="project" value="InterPro"/>
</dbReference>
<dbReference type="GO" id="GO:0003677">
    <property type="term" value="F:DNA binding"/>
    <property type="evidence" value="ECO:0007669"/>
    <property type="project" value="InterPro"/>
</dbReference>
<dbReference type="EMBL" id="CP068595">
    <property type="protein sequence ID" value="QQZ63736.1"/>
    <property type="molecule type" value="Genomic_DNA"/>
</dbReference>
<dbReference type="Pfam" id="PF01527">
    <property type="entry name" value="HTH_Tnp_1"/>
    <property type="match status" value="1"/>
</dbReference>
<organism evidence="4 5">
    <name type="scientific">Paenibacillus sonchi</name>
    <dbReference type="NCBI Taxonomy" id="373687"/>
    <lineage>
        <taxon>Bacteria</taxon>
        <taxon>Bacillati</taxon>
        <taxon>Bacillota</taxon>
        <taxon>Bacilli</taxon>
        <taxon>Bacillales</taxon>
        <taxon>Paenibacillaceae</taxon>
        <taxon>Paenibacillus</taxon>
        <taxon>Paenibacillus sonchi group</taxon>
    </lineage>
</organism>
<dbReference type="RefSeq" id="WP_039835031.1">
    <property type="nucleotide sequence ID" value="NZ_CP068595.1"/>
</dbReference>
<dbReference type="EMBL" id="CP068595">
    <property type="protein sequence ID" value="QQZ58571.1"/>
    <property type="molecule type" value="Genomic_DNA"/>
</dbReference>
<dbReference type="InterPro" id="IPR009057">
    <property type="entry name" value="Homeodomain-like_sf"/>
</dbReference>
<evidence type="ECO:0000313" key="3">
    <source>
        <dbReference type="EMBL" id="QQZ63180.1"/>
    </source>
</evidence>
<dbReference type="KEGG" id="pson:JI735_17350"/>
<dbReference type="AlphaFoldDB" id="A0A974PH70"/>